<dbReference type="PROSITE" id="PS01022">
    <property type="entry name" value="PTR2_1"/>
    <property type="match status" value="1"/>
</dbReference>
<gene>
    <name evidence="8" type="ORF">IWQ62_000346</name>
</gene>
<dbReference type="GO" id="GO:0006857">
    <property type="term" value="P:oligopeptide transport"/>
    <property type="evidence" value="ECO:0007669"/>
    <property type="project" value="InterPro"/>
</dbReference>
<protein>
    <submittedName>
        <fullName evidence="8">Uncharacterized protein</fullName>
    </submittedName>
</protein>
<keyword evidence="5 7" id="KW-0472">Membrane</keyword>
<feature type="transmembrane region" description="Helical" evidence="7">
    <location>
        <begin position="357"/>
        <end position="374"/>
    </location>
</feature>
<evidence type="ECO:0000256" key="1">
    <source>
        <dbReference type="ARBA" id="ARBA00004141"/>
    </source>
</evidence>
<feature type="transmembrane region" description="Helical" evidence="7">
    <location>
        <begin position="161"/>
        <end position="183"/>
    </location>
</feature>
<comment type="caution">
    <text evidence="8">The sequence shown here is derived from an EMBL/GenBank/DDBJ whole genome shotgun (WGS) entry which is preliminary data.</text>
</comment>
<dbReference type="InterPro" id="IPR036259">
    <property type="entry name" value="MFS_trans_sf"/>
</dbReference>
<dbReference type="OrthoDB" id="8904098at2759"/>
<evidence type="ECO:0000313" key="8">
    <source>
        <dbReference type="EMBL" id="KAJ1969869.1"/>
    </source>
</evidence>
<feature type="transmembrane region" description="Helical" evidence="7">
    <location>
        <begin position="518"/>
        <end position="538"/>
    </location>
</feature>
<dbReference type="AlphaFoldDB" id="A0A9W8E545"/>
<dbReference type="PANTHER" id="PTHR11654">
    <property type="entry name" value="OLIGOPEPTIDE TRANSPORTER-RELATED"/>
    <property type="match status" value="1"/>
</dbReference>
<dbReference type="InterPro" id="IPR000109">
    <property type="entry name" value="POT_fam"/>
</dbReference>
<feature type="region of interest" description="Disordered" evidence="6">
    <location>
        <begin position="35"/>
        <end position="75"/>
    </location>
</feature>
<feature type="transmembrane region" description="Helical" evidence="7">
    <location>
        <begin position="277"/>
        <end position="296"/>
    </location>
</feature>
<feature type="transmembrane region" description="Helical" evidence="7">
    <location>
        <begin position="480"/>
        <end position="506"/>
    </location>
</feature>
<evidence type="ECO:0000256" key="5">
    <source>
        <dbReference type="ARBA" id="ARBA00023136"/>
    </source>
</evidence>
<reference evidence="8" key="1">
    <citation type="submission" date="2022-07" db="EMBL/GenBank/DDBJ databases">
        <title>Phylogenomic reconstructions and comparative analyses of Kickxellomycotina fungi.</title>
        <authorList>
            <person name="Reynolds N.K."/>
            <person name="Stajich J.E."/>
            <person name="Barry K."/>
            <person name="Grigoriev I.V."/>
            <person name="Crous P."/>
            <person name="Smith M.E."/>
        </authorList>
    </citation>
    <scope>NUCLEOTIDE SEQUENCE</scope>
    <source>
        <strain evidence="8">RSA 1196</strain>
    </source>
</reference>
<dbReference type="GO" id="GO:0016020">
    <property type="term" value="C:membrane"/>
    <property type="evidence" value="ECO:0007669"/>
    <property type="project" value="UniProtKB-SubCell"/>
</dbReference>
<dbReference type="SUPFAM" id="SSF103473">
    <property type="entry name" value="MFS general substrate transporter"/>
    <property type="match status" value="1"/>
</dbReference>
<dbReference type="GO" id="GO:0022857">
    <property type="term" value="F:transmembrane transporter activity"/>
    <property type="evidence" value="ECO:0007669"/>
    <property type="project" value="InterPro"/>
</dbReference>
<feature type="transmembrane region" description="Helical" evidence="7">
    <location>
        <begin position="251"/>
        <end position="271"/>
    </location>
</feature>
<dbReference type="Gene3D" id="1.20.1250.20">
    <property type="entry name" value="MFS general substrate transporter like domains"/>
    <property type="match status" value="1"/>
</dbReference>
<evidence type="ECO:0000256" key="6">
    <source>
        <dbReference type="SAM" id="MobiDB-lite"/>
    </source>
</evidence>
<dbReference type="InterPro" id="IPR018456">
    <property type="entry name" value="PTR2_symporter_CS"/>
</dbReference>
<evidence type="ECO:0000256" key="4">
    <source>
        <dbReference type="ARBA" id="ARBA00022989"/>
    </source>
</evidence>
<keyword evidence="3 7" id="KW-0812">Transmembrane</keyword>
<evidence type="ECO:0000256" key="7">
    <source>
        <dbReference type="SAM" id="Phobius"/>
    </source>
</evidence>
<comment type="subcellular location">
    <subcellularLocation>
        <location evidence="1">Membrane</location>
        <topology evidence="1">Multi-pass membrane protein</topology>
    </subcellularLocation>
</comment>
<feature type="transmembrane region" description="Helical" evidence="7">
    <location>
        <begin position="544"/>
        <end position="566"/>
    </location>
</feature>
<accession>A0A9W8E545</accession>
<evidence type="ECO:0000256" key="3">
    <source>
        <dbReference type="ARBA" id="ARBA00022692"/>
    </source>
</evidence>
<proteinExistence type="inferred from homology"/>
<sequence>MRAWNTSRHSDDGDRIPLRQLDIEPVELSTSGSTVVSDNLEGGNGNLLPSLPRNQGLHPRLRSPSVTKDVDMADGEDFPKPGEPYRLVPGRIPGKAWLIVVTELCERFTYYGASLLFQVYMLKELHLSQSWATAVNRGFSFFCYFTTIIGAVIADQYLGKYSTILIFATLYTIGLFILTLSSTTASLEAGWGLPGFLLGCYVFMGLGTGGMKACVSSYVAEQIPVTKNLIPTHQPGVYIDYQLTIERVFRYFYWAICLGAFVGQVLCPMVAQNMSYPSAYSLPTILFVVAIIVFRWGRYQYINKPPTEALLLKALRCVRYAFQHKQSGNYEHWLDVAKHGYKGDDWNAEFVDSLKSTFRACAVFCFYPFFWGIYSNMSDNFITMALRMQRPTWFAPDQLNALINLVLVIIIPVFDMYGLPFLQARNYRMGPIFRIALGFFLAFVAFFYITVLQFFVYTTGPYYDFTTPGIPVGAQNHISIWWQAIPCLLMGFSDFFASATGLEFAYSQAPGEMKSVVIALYLFTSCGGSFLGLFVAYWSQDPNFVSVFGFQAVVMLVVTLVFYYLFHHWDRFM</sequence>
<feature type="transmembrane region" description="Helical" evidence="7">
    <location>
        <begin position="189"/>
        <end position="207"/>
    </location>
</feature>
<dbReference type="Proteomes" id="UP001150925">
    <property type="component" value="Unassembled WGS sequence"/>
</dbReference>
<name>A0A9W8E545_9FUNG</name>
<keyword evidence="4 7" id="KW-1133">Transmembrane helix</keyword>
<feature type="transmembrane region" description="Helical" evidence="7">
    <location>
        <begin position="401"/>
        <end position="422"/>
    </location>
</feature>
<evidence type="ECO:0000313" key="9">
    <source>
        <dbReference type="Proteomes" id="UP001150925"/>
    </source>
</evidence>
<comment type="similarity">
    <text evidence="2">Belongs to the major facilitator superfamily. Proton-dependent oligopeptide transporter (POT/PTR) (TC 2.A.17) family.</text>
</comment>
<feature type="transmembrane region" description="Helical" evidence="7">
    <location>
        <begin position="434"/>
        <end position="460"/>
    </location>
</feature>
<keyword evidence="9" id="KW-1185">Reference proteome</keyword>
<dbReference type="EMBL" id="JANBPY010000017">
    <property type="protein sequence ID" value="KAJ1969869.1"/>
    <property type="molecule type" value="Genomic_DNA"/>
</dbReference>
<dbReference type="Pfam" id="PF00854">
    <property type="entry name" value="PTR2"/>
    <property type="match status" value="1"/>
</dbReference>
<evidence type="ECO:0000256" key="2">
    <source>
        <dbReference type="ARBA" id="ARBA00005982"/>
    </source>
</evidence>
<organism evidence="8 9">
    <name type="scientific">Dispira parvispora</name>
    <dbReference type="NCBI Taxonomy" id="1520584"/>
    <lineage>
        <taxon>Eukaryota</taxon>
        <taxon>Fungi</taxon>
        <taxon>Fungi incertae sedis</taxon>
        <taxon>Zoopagomycota</taxon>
        <taxon>Kickxellomycotina</taxon>
        <taxon>Dimargaritomycetes</taxon>
        <taxon>Dimargaritales</taxon>
        <taxon>Dimargaritaceae</taxon>
        <taxon>Dispira</taxon>
    </lineage>
</organism>